<organism evidence="11 12">
    <name type="scientific">Elaphomyces granulatus</name>
    <dbReference type="NCBI Taxonomy" id="519963"/>
    <lineage>
        <taxon>Eukaryota</taxon>
        <taxon>Fungi</taxon>
        <taxon>Dikarya</taxon>
        <taxon>Ascomycota</taxon>
        <taxon>Pezizomycotina</taxon>
        <taxon>Eurotiomycetes</taxon>
        <taxon>Eurotiomycetidae</taxon>
        <taxon>Eurotiales</taxon>
        <taxon>Elaphomycetaceae</taxon>
        <taxon>Elaphomyces</taxon>
    </lineage>
</organism>
<name>A0A232LMK9_9EURO</name>
<proteinExistence type="inferred from homology"/>
<protein>
    <recommendedName>
        <fullName evidence="10">Zinc finger C2H2 LYAR-type domain-containing protein</fullName>
    </recommendedName>
</protein>
<keyword evidence="3" id="KW-0677">Repeat</keyword>
<evidence type="ECO:0000256" key="7">
    <source>
        <dbReference type="ARBA" id="ARBA00061084"/>
    </source>
</evidence>
<keyword evidence="4 8" id="KW-0863">Zinc-finger</keyword>
<dbReference type="InterPro" id="IPR036236">
    <property type="entry name" value="Znf_C2H2_sf"/>
</dbReference>
<dbReference type="FunFam" id="3.30.1490.490:FF:000001">
    <property type="entry name" value="cell growth-regulating nucleolar protein-like"/>
    <property type="match status" value="1"/>
</dbReference>
<evidence type="ECO:0000256" key="4">
    <source>
        <dbReference type="ARBA" id="ARBA00022771"/>
    </source>
</evidence>
<comment type="subcellular location">
    <subcellularLocation>
        <location evidence="1">Nucleus</location>
    </subcellularLocation>
</comment>
<feature type="compositionally biased region" description="Low complexity" evidence="9">
    <location>
        <begin position="119"/>
        <end position="138"/>
    </location>
</feature>
<feature type="region of interest" description="Disordered" evidence="9">
    <location>
        <begin position="93"/>
        <end position="185"/>
    </location>
</feature>
<dbReference type="GO" id="GO:0005730">
    <property type="term" value="C:nucleolus"/>
    <property type="evidence" value="ECO:0007669"/>
    <property type="project" value="TreeGrafter"/>
</dbReference>
<evidence type="ECO:0000256" key="8">
    <source>
        <dbReference type="PROSITE-ProRule" id="PRU01145"/>
    </source>
</evidence>
<dbReference type="GO" id="GO:0006364">
    <property type="term" value="P:rRNA processing"/>
    <property type="evidence" value="ECO:0007669"/>
    <property type="project" value="TreeGrafter"/>
</dbReference>
<evidence type="ECO:0000313" key="11">
    <source>
        <dbReference type="EMBL" id="OXV05391.1"/>
    </source>
</evidence>
<feature type="region of interest" description="Disordered" evidence="9">
    <location>
        <begin position="602"/>
        <end position="629"/>
    </location>
</feature>
<reference evidence="11 12" key="1">
    <citation type="journal article" date="2015" name="Environ. Microbiol.">
        <title>Metagenome sequence of Elaphomyces granulatus from sporocarp tissue reveals Ascomycota ectomycorrhizal fingerprints of genome expansion and a Proteobacteria-rich microbiome.</title>
        <authorList>
            <person name="Quandt C.A."/>
            <person name="Kohler A."/>
            <person name="Hesse C.N."/>
            <person name="Sharpton T.J."/>
            <person name="Martin F."/>
            <person name="Spatafora J.W."/>
        </authorList>
    </citation>
    <scope>NUCLEOTIDE SEQUENCE [LARGE SCALE GENOMIC DNA]</scope>
    <source>
        <strain evidence="11 12">OSC145934</strain>
    </source>
</reference>
<evidence type="ECO:0000256" key="5">
    <source>
        <dbReference type="ARBA" id="ARBA00022833"/>
    </source>
</evidence>
<keyword evidence="5" id="KW-0862">Zinc</keyword>
<dbReference type="PANTHER" id="PTHR13100:SF10">
    <property type="entry name" value="CELL GROWTH-REGULATING NUCLEOLAR PROTEIN"/>
    <property type="match status" value="1"/>
</dbReference>
<evidence type="ECO:0000256" key="3">
    <source>
        <dbReference type="ARBA" id="ARBA00022737"/>
    </source>
</evidence>
<sequence length="651" mass="72861">MVSFHCEACNNVLTKKKLEAHRNKCRDASFTCLDCMVHFQGTEYRAHTWLFVVLDDVRLEALFFALDALDWARLTGGLLQSCVTEAQKYQGTLYKEKSSKQPRPKTGDQLNGKQHHANGNHSNGNHTNGNHTNGNHTNGNKHRHPYVEDVPDAGDPNPKEPPPPPAPSPPPVSSSAPPCTEAESTGTKADVNVFDFLVPDETPNASKVSLVGLKEQMKMVAHAPSVFEPSRALARLDADVDDEEKEYDIAYEENGFSYGADPIKPSLYPNFESNISTEFMTPAPGNAKDRNHRNRDRQASPDSSLANGANGTSDKKRKRGHVEDLDTAAANLRYDDTPMADAPSSTQNNPGTPMLRHSGLTGGLGRMLREERSPSAEYEDCSDDQEQRRYQDPQSPIKRTRRGEKETTVDENGLGISIKGRAGRIMSMFGGSMLSGSSGSSSEPPPKAYIQIRGSSDPDKNSGPLVQIRRHKRTPRVQYPGNSDVRQPESRKPRQNNNLTFQSNGNGHYELSRTQRRAKAIDYRKEPDRSHSRSPRGDVQWRGDNNNQLIIYREREPQVTDPLHREKATHFLSLVTKGPDSERGCSVHKALKRFHRDFPSVAGSEECDGERRGRGKGRNGNDRDRRVDEERELWRTLRLKKNERGEVVVFF</sequence>
<dbReference type="Pfam" id="PF08790">
    <property type="entry name" value="zf-LYAR"/>
    <property type="match status" value="1"/>
</dbReference>
<accession>A0A232LMK9</accession>
<feature type="compositionally biased region" description="Low complexity" evidence="9">
    <location>
        <begin position="429"/>
        <end position="442"/>
    </location>
</feature>
<dbReference type="GO" id="GO:0000122">
    <property type="term" value="P:negative regulation of transcription by RNA polymerase II"/>
    <property type="evidence" value="ECO:0007669"/>
    <property type="project" value="TreeGrafter"/>
</dbReference>
<evidence type="ECO:0000256" key="1">
    <source>
        <dbReference type="ARBA" id="ARBA00004123"/>
    </source>
</evidence>
<evidence type="ECO:0000259" key="10">
    <source>
        <dbReference type="Pfam" id="PF08790"/>
    </source>
</evidence>
<feature type="compositionally biased region" description="Polar residues" evidence="9">
    <location>
        <begin position="300"/>
        <end position="312"/>
    </location>
</feature>
<evidence type="ECO:0000256" key="2">
    <source>
        <dbReference type="ARBA" id="ARBA00022723"/>
    </source>
</evidence>
<feature type="compositionally biased region" description="Pro residues" evidence="9">
    <location>
        <begin position="159"/>
        <end position="172"/>
    </location>
</feature>
<dbReference type="Gene3D" id="3.30.1490.490">
    <property type="match status" value="1"/>
</dbReference>
<comment type="caution">
    <text evidence="11">The sequence shown here is derived from an EMBL/GenBank/DDBJ whole genome shotgun (WGS) entry which is preliminary data.</text>
</comment>
<dbReference type="SUPFAM" id="SSF57667">
    <property type="entry name" value="beta-beta-alpha zinc fingers"/>
    <property type="match status" value="1"/>
</dbReference>
<feature type="domain" description="Zinc finger C2H2 LYAR-type" evidence="10">
    <location>
        <begin position="30"/>
        <end position="48"/>
    </location>
</feature>
<dbReference type="InterPro" id="IPR014898">
    <property type="entry name" value="Znf_C2H2_LYAR"/>
</dbReference>
<dbReference type="PANTHER" id="PTHR13100">
    <property type="entry name" value="CELL GROWTH-REGULATING NUCLEOLAR PROTEIN LYAR"/>
    <property type="match status" value="1"/>
</dbReference>
<feature type="region of interest" description="Disordered" evidence="9">
    <location>
        <begin position="429"/>
        <end position="542"/>
    </location>
</feature>
<comment type="similarity">
    <text evidence="7">Belongs to the UPF0743 family.</text>
</comment>
<feature type="compositionally biased region" description="Polar residues" evidence="9">
    <location>
        <begin position="495"/>
        <end position="506"/>
    </location>
</feature>
<dbReference type="EMBL" id="NPHW01007061">
    <property type="protein sequence ID" value="OXV05391.1"/>
    <property type="molecule type" value="Genomic_DNA"/>
</dbReference>
<feature type="region of interest" description="Disordered" evidence="9">
    <location>
        <begin position="277"/>
        <end position="415"/>
    </location>
</feature>
<feature type="compositionally biased region" description="Basic and acidic residues" evidence="9">
    <location>
        <begin position="519"/>
        <end position="541"/>
    </location>
</feature>
<dbReference type="InterPro" id="IPR039999">
    <property type="entry name" value="LYAR"/>
</dbReference>
<dbReference type="Proteomes" id="UP000243515">
    <property type="component" value="Unassembled WGS sequence"/>
</dbReference>
<evidence type="ECO:0000256" key="6">
    <source>
        <dbReference type="ARBA" id="ARBA00023242"/>
    </source>
</evidence>
<gene>
    <name evidence="11" type="ORF">Egran_06841</name>
</gene>
<dbReference type="GO" id="GO:0003677">
    <property type="term" value="F:DNA binding"/>
    <property type="evidence" value="ECO:0007669"/>
    <property type="project" value="InterPro"/>
</dbReference>
<keyword evidence="12" id="KW-1185">Reference proteome</keyword>
<dbReference type="GO" id="GO:0008270">
    <property type="term" value="F:zinc ion binding"/>
    <property type="evidence" value="ECO:0007669"/>
    <property type="project" value="UniProtKB-KW"/>
</dbReference>
<evidence type="ECO:0000256" key="9">
    <source>
        <dbReference type="SAM" id="MobiDB-lite"/>
    </source>
</evidence>
<evidence type="ECO:0000313" key="12">
    <source>
        <dbReference type="Proteomes" id="UP000243515"/>
    </source>
</evidence>
<dbReference type="OrthoDB" id="21474at2759"/>
<dbReference type="AlphaFoldDB" id="A0A232LMK9"/>
<keyword evidence="2" id="KW-0479">Metal-binding</keyword>
<feature type="compositionally biased region" description="Basic and acidic residues" evidence="9">
    <location>
        <begin position="619"/>
        <end position="629"/>
    </location>
</feature>
<dbReference type="PROSITE" id="PS51804">
    <property type="entry name" value="ZF_C2HC_LYAR"/>
    <property type="match status" value="1"/>
</dbReference>
<keyword evidence="6" id="KW-0539">Nucleus</keyword>